<evidence type="ECO:0008006" key="4">
    <source>
        <dbReference type="Google" id="ProtNLM"/>
    </source>
</evidence>
<evidence type="ECO:0000313" key="3">
    <source>
        <dbReference type="Proteomes" id="UP001575181"/>
    </source>
</evidence>
<evidence type="ECO:0000313" key="2">
    <source>
        <dbReference type="EMBL" id="MFA9461485.1"/>
    </source>
</evidence>
<gene>
    <name evidence="2" type="ORF">ACERLL_11675</name>
</gene>
<name>A0ABV4TVY2_9GAMM</name>
<keyword evidence="3" id="KW-1185">Reference proteome</keyword>
<keyword evidence="1" id="KW-0175">Coiled coil</keyword>
<dbReference type="Proteomes" id="UP001575181">
    <property type="component" value="Unassembled WGS sequence"/>
</dbReference>
<feature type="coiled-coil region" evidence="1">
    <location>
        <begin position="79"/>
        <end position="106"/>
    </location>
</feature>
<dbReference type="RefSeq" id="WP_373656272.1">
    <property type="nucleotide sequence ID" value="NZ_JBGUAW010000007.1"/>
</dbReference>
<comment type="caution">
    <text evidence="2">The sequence shown here is derived from an EMBL/GenBank/DDBJ whole genome shotgun (WGS) entry which is preliminary data.</text>
</comment>
<reference evidence="2 3" key="1">
    <citation type="submission" date="2024-08" db="EMBL/GenBank/DDBJ databases">
        <title>Whole-genome sequencing of halo(alkali)philic microorganisms from hypersaline lakes.</title>
        <authorList>
            <person name="Sorokin D.Y."/>
            <person name="Merkel A.Y."/>
            <person name="Messina E."/>
            <person name="Yakimov M."/>
        </authorList>
    </citation>
    <scope>NUCLEOTIDE SEQUENCE [LARGE SCALE GENOMIC DNA]</scope>
    <source>
        <strain evidence="2 3">Cl-TMA</strain>
    </source>
</reference>
<sequence length="140" mass="15112">MWPAEMTRDRSADALSALEAALDAARDQGERVRACLDAPPEDQAPLEESAFVYVELVGSALEELEGIDAMASSPQASRKAALKAAMDDLVAQYEELEARIRATYQELGERLAHLQRGGRTLKAYSGAAGQAGSYFVDRHG</sequence>
<dbReference type="EMBL" id="JBGUAW010000007">
    <property type="protein sequence ID" value="MFA9461485.1"/>
    <property type="molecule type" value="Genomic_DNA"/>
</dbReference>
<evidence type="ECO:0000256" key="1">
    <source>
        <dbReference type="SAM" id="Coils"/>
    </source>
</evidence>
<proteinExistence type="predicted"/>
<accession>A0ABV4TVY2</accession>
<protein>
    <recommendedName>
        <fullName evidence="4">Flagellar protein FliT</fullName>
    </recommendedName>
</protein>
<organism evidence="2 3">
    <name type="scientific">Thiohalorhabdus methylotrophus</name>
    <dbReference type="NCBI Taxonomy" id="3242694"/>
    <lineage>
        <taxon>Bacteria</taxon>
        <taxon>Pseudomonadati</taxon>
        <taxon>Pseudomonadota</taxon>
        <taxon>Gammaproteobacteria</taxon>
        <taxon>Thiohalorhabdales</taxon>
        <taxon>Thiohalorhabdaceae</taxon>
        <taxon>Thiohalorhabdus</taxon>
    </lineage>
</organism>